<dbReference type="NCBIfam" id="NF010532">
    <property type="entry name" value="PRK13922.9-3"/>
    <property type="match status" value="1"/>
</dbReference>
<dbReference type="STRING" id="1155689.SAMN05444278_102281"/>
<proteinExistence type="inferred from homology"/>
<feature type="domain" description="Rod shape-determining protein MreC beta-barrel core" evidence="5">
    <location>
        <begin position="115"/>
        <end position="261"/>
    </location>
</feature>
<dbReference type="Pfam" id="PF04085">
    <property type="entry name" value="MreC"/>
    <property type="match status" value="1"/>
</dbReference>
<dbReference type="InterPro" id="IPR055342">
    <property type="entry name" value="MreC_beta-barrel_core"/>
</dbReference>
<evidence type="ECO:0000256" key="3">
    <source>
        <dbReference type="ARBA" id="ARBA00022960"/>
    </source>
</evidence>
<evidence type="ECO:0000259" key="5">
    <source>
        <dbReference type="Pfam" id="PF04085"/>
    </source>
</evidence>
<dbReference type="PANTHER" id="PTHR34138">
    <property type="entry name" value="CELL SHAPE-DETERMINING PROTEIN MREC"/>
    <property type="match status" value="1"/>
</dbReference>
<evidence type="ECO:0000256" key="4">
    <source>
        <dbReference type="ARBA" id="ARBA00032089"/>
    </source>
</evidence>
<evidence type="ECO:0000256" key="1">
    <source>
        <dbReference type="ARBA" id="ARBA00009369"/>
    </source>
</evidence>
<dbReference type="InterPro" id="IPR042175">
    <property type="entry name" value="Cell/Rod_MreC_2"/>
</dbReference>
<dbReference type="Gene3D" id="2.40.10.350">
    <property type="entry name" value="Rod shape-determining protein MreC, domain 2"/>
    <property type="match status" value="1"/>
</dbReference>
<dbReference type="GO" id="GO:0005886">
    <property type="term" value="C:plasma membrane"/>
    <property type="evidence" value="ECO:0007669"/>
    <property type="project" value="TreeGrafter"/>
</dbReference>
<dbReference type="OrthoDB" id="9811827at2"/>
<protein>
    <recommendedName>
        <fullName evidence="2">Cell shape-determining protein MreC</fullName>
    </recommendedName>
    <alternativeName>
        <fullName evidence="4">Cell shape protein MreC</fullName>
    </alternativeName>
</protein>
<evidence type="ECO:0000313" key="6">
    <source>
        <dbReference type="EMBL" id="SHE54123.1"/>
    </source>
</evidence>
<dbReference type="PANTHER" id="PTHR34138:SF1">
    <property type="entry name" value="CELL SHAPE-DETERMINING PROTEIN MREC"/>
    <property type="match status" value="1"/>
</dbReference>
<evidence type="ECO:0000256" key="2">
    <source>
        <dbReference type="ARBA" id="ARBA00013855"/>
    </source>
</evidence>
<organism evidence="6 7">
    <name type="scientific">Psychroflexus salarius</name>
    <dbReference type="NCBI Taxonomy" id="1155689"/>
    <lineage>
        <taxon>Bacteria</taxon>
        <taxon>Pseudomonadati</taxon>
        <taxon>Bacteroidota</taxon>
        <taxon>Flavobacteriia</taxon>
        <taxon>Flavobacteriales</taxon>
        <taxon>Flavobacteriaceae</taxon>
        <taxon>Psychroflexus</taxon>
    </lineage>
</organism>
<keyword evidence="7" id="KW-1185">Reference proteome</keyword>
<dbReference type="RefSeq" id="WP_073192381.1">
    <property type="nucleotide sequence ID" value="NZ_FQTW01000002.1"/>
</dbReference>
<dbReference type="Gene3D" id="2.40.10.340">
    <property type="entry name" value="Rod shape-determining protein MreC, domain 1"/>
    <property type="match status" value="1"/>
</dbReference>
<accession>A0A1M4UC26</accession>
<dbReference type="InterPro" id="IPR042177">
    <property type="entry name" value="Cell/Rod_1"/>
</dbReference>
<dbReference type="GO" id="GO:0008360">
    <property type="term" value="P:regulation of cell shape"/>
    <property type="evidence" value="ECO:0007669"/>
    <property type="project" value="UniProtKB-KW"/>
</dbReference>
<dbReference type="InterPro" id="IPR007221">
    <property type="entry name" value="MreC"/>
</dbReference>
<keyword evidence="3" id="KW-0133">Cell shape</keyword>
<comment type="similarity">
    <text evidence="1">Belongs to the MreC family.</text>
</comment>
<gene>
    <name evidence="6" type="ORF">SAMN05444278_102281</name>
</gene>
<dbReference type="Proteomes" id="UP000184462">
    <property type="component" value="Unassembled WGS sequence"/>
</dbReference>
<name>A0A1M4UC26_9FLAO</name>
<dbReference type="AlphaFoldDB" id="A0A1M4UC26"/>
<dbReference type="EMBL" id="FQTW01000002">
    <property type="protein sequence ID" value="SHE54123.1"/>
    <property type="molecule type" value="Genomic_DNA"/>
</dbReference>
<reference evidence="6 7" key="1">
    <citation type="submission" date="2016-11" db="EMBL/GenBank/DDBJ databases">
        <authorList>
            <person name="Jaros S."/>
            <person name="Januszkiewicz K."/>
            <person name="Wedrychowicz H."/>
        </authorList>
    </citation>
    <scope>NUCLEOTIDE SEQUENCE [LARGE SCALE GENOMIC DNA]</scope>
    <source>
        <strain evidence="6 7">DSM 25661</strain>
    </source>
</reference>
<evidence type="ECO:0000313" key="7">
    <source>
        <dbReference type="Proteomes" id="UP000184462"/>
    </source>
</evidence>
<sequence>MQQILNFLIKYKVFLVFLLLLVSGLRLTFYAHTYQNTNFVNSTNFISANIYSMQASVSEYFNLKSQNEVLHQENKFLREQLLNLEGLNQLDTTKPKITQDLNLNDSLYTIIPAEVVSNSYNNPDNYLLLNKGTNDGIENELAIFSSLGIIGITEYTSANFSRVISILNRNISINAKLKKSNHFGTLTWDAVSVEVAKLKDVPRSAPVAIGDTIITGGKSFIFPEELPIGTIQDFELIQGYFEIEVRLFNDMTNLGKVYILKRNNKTEAISTLNKNDNESE</sequence>